<dbReference type="CDD" id="cd09110">
    <property type="entry name" value="PLDc_CLS_1"/>
    <property type="match status" value="1"/>
</dbReference>
<comment type="subcellular location">
    <subcellularLocation>
        <location evidence="1">Cell membrane</location>
        <topology evidence="1">Multi-pass membrane protein</topology>
    </subcellularLocation>
</comment>
<evidence type="ECO:0000256" key="10">
    <source>
        <dbReference type="ARBA" id="ARBA00023209"/>
    </source>
</evidence>
<evidence type="ECO:0000256" key="2">
    <source>
        <dbReference type="ARBA" id="ARBA00022475"/>
    </source>
</evidence>
<proteinExistence type="predicted"/>
<dbReference type="SUPFAM" id="SSF56024">
    <property type="entry name" value="Phospholipase D/nuclease"/>
    <property type="match status" value="2"/>
</dbReference>
<feature type="transmembrane region" description="Helical" evidence="13">
    <location>
        <begin position="45"/>
        <end position="65"/>
    </location>
</feature>
<feature type="transmembrane region" description="Helical" evidence="13">
    <location>
        <begin position="15"/>
        <end position="36"/>
    </location>
</feature>
<dbReference type="Gene3D" id="3.30.870.10">
    <property type="entry name" value="Endonuclease Chain A"/>
    <property type="match status" value="2"/>
</dbReference>
<protein>
    <recommendedName>
        <fullName evidence="12">Cardiolipin synthase</fullName>
        <ecNumber evidence="12">2.7.8.-</ecNumber>
    </recommendedName>
</protein>
<keyword evidence="16" id="KW-1185">Reference proteome</keyword>
<evidence type="ECO:0000256" key="13">
    <source>
        <dbReference type="SAM" id="Phobius"/>
    </source>
</evidence>
<keyword evidence="6" id="KW-0677">Repeat</keyword>
<dbReference type="PANTHER" id="PTHR21248:SF22">
    <property type="entry name" value="PHOSPHOLIPASE D"/>
    <property type="match status" value="1"/>
</dbReference>
<feature type="domain" description="PLD phosphodiesterase" evidence="14">
    <location>
        <begin position="225"/>
        <end position="252"/>
    </location>
</feature>
<dbReference type="PANTHER" id="PTHR21248">
    <property type="entry name" value="CARDIOLIPIN SYNTHASE"/>
    <property type="match status" value="1"/>
</dbReference>
<sequence length="486" mass="54709">MVAWLQQFIVAGHPLTFWIGWAWTISSIVLTTWIILQRKSPVSTLAWIMVLNLLPVVGLLVYAYFGPQRIKRQRLKRWHKRAALMSREDVDALRAERPDVPPWARQHARLIEQASGVPMSSAQSVEVLASGGATLDALLREIAAARGHIHLEYYIFEPDETGTRLLHALVAQARAGLKVRLLVDAIGSPKLLSRRHRQLLNDFRAAGGEFAVFHPARLDRLRPLVNLRTHRKIVVIDGHTGFVGGINVTDDENEHIRPDNAYRDTHLLIRGGAVRWLQYVFLKDWQYAEGAAPAPDEDLLPEQAPGSLPVQIVTSGPDSDTEAIHRAMIDALNMARERVWLATPYFVPTESALTALTNAALRGVQVKLMVPEKSDSHVVTAAARSYFKELQDAGVLVFEYHGRMFHAKTLLVDELYGMVGSANFDNRSFRLNFEVMAVVMDRGFNQRLAEMFEDDLSQCKRVPLDRRAPPWQQLFEAVARLASPLL</sequence>
<evidence type="ECO:0000256" key="7">
    <source>
        <dbReference type="ARBA" id="ARBA00022989"/>
    </source>
</evidence>
<keyword evidence="4" id="KW-0808">Transferase</keyword>
<dbReference type="NCBIfam" id="TIGR04265">
    <property type="entry name" value="bac_cardiolipin"/>
    <property type="match status" value="1"/>
</dbReference>
<dbReference type="KEGG" id="otd:J1M35_16080"/>
<evidence type="ECO:0000256" key="5">
    <source>
        <dbReference type="ARBA" id="ARBA00022692"/>
    </source>
</evidence>
<dbReference type="InterPro" id="IPR022924">
    <property type="entry name" value="Cardiolipin_synthase"/>
</dbReference>
<dbReference type="EMBL" id="CP071796">
    <property type="protein sequence ID" value="QTD44592.1"/>
    <property type="molecule type" value="Genomic_DNA"/>
</dbReference>
<dbReference type="Pfam" id="PF13396">
    <property type="entry name" value="PLDc_N"/>
    <property type="match status" value="1"/>
</dbReference>
<dbReference type="PROSITE" id="PS50035">
    <property type="entry name" value="PLD"/>
    <property type="match status" value="2"/>
</dbReference>
<feature type="domain" description="PLD phosphodiesterase" evidence="14">
    <location>
        <begin position="401"/>
        <end position="428"/>
    </location>
</feature>
<keyword evidence="7 13" id="KW-1133">Transmembrane helix</keyword>
<dbReference type="InterPro" id="IPR025202">
    <property type="entry name" value="PLD-like_dom"/>
</dbReference>
<keyword evidence="2" id="KW-1003">Cell membrane</keyword>
<evidence type="ECO:0000313" key="16">
    <source>
        <dbReference type="Proteomes" id="UP000663903"/>
    </source>
</evidence>
<dbReference type="GO" id="GO:0008808">
    <property type="term" value="F:cardiolipin synthase activity"/>
    <property type="evidence" value="ECO:0007669"/>
    <property type="project" value="UniProtKB-UniRule"/>
</dbReference>
<dbReference type="AlphaFoldDB" id="A0A975CEY6"/>
<evidence type="ECO:0000256" key="3">
    <source>
        <dbReference type="ARBA" id="ARBA00022516"/>
    </source>
</evidence>
<dbReference type="EC" id="2.7.8.-" evidence="12"/>
<evidence type="ECO:0000256" key="4">
    <source>
        <dbReference type="ARBA" id="ARBA00022679"/>
    </source>
</evidence>
<dbReference type="GO" id="GO:0005886">
    <property type="term" value="C:plasma membrane"/>
    <property type="evidence" value="ECO:0007669"/>
    <property type="project" value="UniProtKB-SubCell"/>
</dbReference>
<evidence type="ECO:0000256" key="8">
    <source>
        <dbReference type="ARBA" id="ARBA00023098"/>
    </source>
</evidence>
<evidence type="ECO:0000256" key="6">
    <source>
        <dbReference type="ARBA" id="ARBA00022737"/>
    </source>
</evidence>
<evidence type="ECO:0000256" key="11">
    <source>
        <dbReference type="ARBA" id="ARBA00023264"/>
    </source>
</evidence>
<evidence type="ECO:0000259" key="14">
    <source>
        <dbReference type="PROSITE" id="PS50035"/>
    </source>
</evidence>
<dbReference type="Pfam" id="PF13091">
    <property type="entry name" value="PLDc_2"/>
    <property type="match status" value="2"/>
</dbReference>
<gene>
    <name evidence="15" type="primary">cls</name>
    <name evidence="15" type="ORF">J1M35_16080</name>
</gene>
<dbReference type="CDD" id="cd09112">
    <property type="entry name" value="PLDc_CLS_2"/>
    <property type="match status" value="1"/>
</dbReference>
<keyword evidence="10" id="KW-0594">Phospholipid biosynthesis</keyword>
<organism evidence="15 16">
    <name type="scientific">Ottowia testudinis</name>
    <dbReference type="NCBI Taxonomy" id="2816950"/>
    <lineage>
        <taxon>Bacteria</taxon>
        <taxon>Pseudomonadati</taxon>
        <taxon>Pseudomonadota</taxon>
        <taxon>Betaproteobacteria</taxon>
        <taxon>Burkholderiales</taxon>
        <taxon>Comamonadaceae</taxon>
        <taxon>Ottowia</taxon>
    </lineage>
</organism>
<name>A0A975CEY6_9BURK</name>
<keyword evidence="11" id="KW-1208">Phospholipid metabolism</keyword>
<evidence type="ECO:0000256" key="12">
    <source>
        <dbReference type="NCBIfam" id="TIGR04265"/>
    </source>
</evidence>
<dbReference type="GO" id="GO:0032049">
    <property type="term" value="P:cardiolipin biosynthetic process"/>
    <property type="evidence" value="ECO:0007669"/>
    <property type="project" value="UniProtKB-UniRule"/>
</dbReference>
<reference evidence="15" key="1">
    <citation type="submission" date="2021-03" db="EMBL/GenBank/DDBJ databases">
        <title>Ottowia sp. 27C isolated from the cloaca of a Giant Asian pond turtle (Heosemys grandis).</title>
        <authorList>
            <person name="Spergser J."/>
            <person name="Busse H.-J."/>
        </authorList>
    </citation>
    <scope>NUCLEOTIDE SEQUENCE</scope>
    <source>
        <strain evidence="15">27C</strain>
    </source>
</reference>
<keyword evidence="9 13" id="KW-0472">Membrane</keyword>
<evidence type="ECO:0000256" key="9">
    <source>
        <dbReference type="ARBA" id="ARBA00023136"/>
    </source>
</evidence>
<dbReference type="Proteomes" id="UP000663903">
    <property type="component" value="Chromosome"/>
</dbReference>
<dbReference type="RefSeq" id="WP_208008156.1">
    <property type="nucleotide sequence ID" value="NZ_CP071796.1"/>
</dbReference>
<evidence type="ECO:0000313" key="15">
    <source>
        <dbReference type="EMBL" id="QTD44592.1"/>
    </source>
</evidence>
<dbReference type="InterPro" id="IPR001736">
    <property type="entry name" value="PLipase_D/transphosphatidylase"/>
</dbReference>
<keyword evidence="8" id="KW-0443">Lipid metabolism</keyword>
<dbReference type="InterPro" id="IPR027379">
    <property type="entry name" value="CLS_N"/>
</dbReference>
<dbReference type="SMART" id="SM00155">
    <property type="entry name" value="PLDc"/>
    <property type="match status" value="2"/>
</dbReference>
<keyword evidence="5 13" id="KW-0812">Transmembrane</keyword>
<accession>A0A975CEY6</accession>
<keyword evidence="3" id="KW-0444">Lipid biosynthesis</keyword>
<evidence type="ECO:0000256" key="1">
    <source>
        <dbReference type="ARBA" id="ARBA00004651"/>
    </source>
</evidence>